<dbReference type="AlphaFoldDB" id="A0AAD5VBZ5"/>
<dbReference type="Proteomes" id="UP001212997">
    <property type="component" value="Unassembled WGS sequence"/>
</dbReference>
<name>A0AAD5VBZ5_9APHY</name>
<accession>A0AAD5VBZ5</accession>
<feature type="region of interest" description="Disordered" evidence="1">
    <location>
        <begin position="64"/>
        <end position="145"/>
    </location>
</feature>
<sequence length="145" mass="15000">MRTLLLIAFTLLSYTLFSFAAPLYSIQIVEPRELAGQIEAREPASGSPFLSDMGSLLAGKNGGGSVGGAVGDGTGSSQYPFPVHSPLDYADHLSSPRHPLNGLNKIRKAGKRDTSAQSGSVSAKSKKSDGANEGVAPDTIGLGRI</sequence>
<gene>
    <name evidence="3" type="ORF">NLI96_g3201</name>
</gene>
<reference evidence="3" key="1">
    <citation type="submission" date="2022-07" db="EMBL/GenBank/DDBJ databases">
        <title>Genome Sequence of Physisporinus lineatus.</title>
        <authorList>
            <person name="Buettner E."/>
        </authorList>
    </citation>
    <scope>NUCLEOTIDE SEQUENCE</scope>
    <source>
        <strain evidence="3">VT162</strain>
    </source>
</reference>
<evidence type="ECO:0000313" key="4">
    <source>
        <dbReference type="Proteomes" id="UP001212997"/>
    </source>
</evidence>
<proteinExistence type="predicted"/>
<keyword evidence="4" id="KW-1185">Reference proteome</keyword>
<evidence type="ECO:0000256" key="2">
    <source>
        <dbReference type="SAM" id="SignalP"/>
    </source>
</evidence>
<feature type="compositionally biased region" description="Gly residues" evidence="1">
    <location>
        <begin position="64"/>
        <end position="74"/>
    </location>
</feature>
<evidence type="ECO:0000313" key="3">
    <source>
        <dbReference type="EMBL" id="KAJ3487925.1"/>
    </source>
</evidence>
<comment type="caution">
    <text evidence="3">The sequence shown here is derived from an EMBL/GenBank/DDBJ whole genome shotgun (WGS) entry which is preliminary data.</text>
</comment>
<feature type="signal peptide" evidence="2">
    <location>
        <begin position="1"/>
        <end position="20"/>
    </location>
</feature>
<protein>
    <submittedName>
        <fullName evidence="3">Uncharacterized protein</fullName>
    </submittedName>
</protein>
<evidence type="ECO:0000256" key="1">
    <source>
        <dbReference type="SAM" id="MobiDB-lite"/>
    </source>
</evidence>
<dbReference type="EMBL" id="JANAWD010000079">
    <property type="protein sequence ID" value="KAJ3487925.1"/>
    <property type="molecule type" value="Genomic_DNA"/>
</dbReference>
<feature type="chain" id="PRO_5041939314" evidence="2">
    <location>
        <begin position="21"/>
        <end position="145"/>
    </location>
</feature>
<keyword evidence="2" id="KW-0732">Signal</keyword>
<organism evidence="3 4">
    <name type="scientific">Meripilus lineatus</name>
    <dbReference type="NCBI Taxonomy" id="2056292"/>
    <lineage>
        <taxon>Eukaryota</taxon>
        <taxon>Fungi</taxon>
        <taxon>Dikarya</taxon>
        <taxon>Basidiomycota</taxon>
        <taxon>Agaricomycotina</taxon>
        <taxon>Agaricomycetes</taxon>
        <taxon>Polyporales</taxon>
        <taxon>Meripilaceae</taxon>
        <taxon>Meripilus</taxon>
    </lineage>
</organism>